<dbReference type="SUPFAM" id="SSF52540">
    <property type="entry name" value="P-loop containing nucleoside triphosphate hydrolases"/>
    <property type="match status" value="1"/>
</dbReference>
<accession>A0AAV6IV30</accession>
<protein>
    <recommendedName>
        <fullName evidence="3">ATP-dependent DNA helicase</fullName>
    </recommendedName>
</protein>
<proteinExistence type="predicted"/>
<organism evidence="1 2">
    <name type="scientific">Rhododendron griersonianum</name>
    <dbReference type="NCBI Taxonomy" id="479676"/>
    <lineage>
        <taxon>Eukaryota</taxon>
        <taxon>Viridiplantae</taxon>
        <taxon>Streptophyta</taxon>
        <taxon>Embryophyta</taxon>
        <taxon>Tracheophyta</taxon>
        <taxon>Spermatophyta</taxon>
        <taxon>Magnoliopsida</taxon>
        <taxon>eudicotyledons</taxon>
        <taxon>Gunneridae</taxon>
        <taxon>Pentapetalae</taxon>
        <taxon>asterids</taxon>
        <taxon>Ericales</taxon>
        <taxon>Ericaceae</taxon>
        <taxon>Ericoideae</taxon>
        <taxon>Rhodoreae</taxon>
        <taxon>Rhododendron</taxon>
    </lineage>
</organism>
<dbReference type="AlphaFoldDB" id="A0AAV6IV30"/>
<dbReference type="GO" id="GO:0005657">
    <property type="term" value="C:replication fork"/>
    <property type="evidence" value="ECO:0007669"/>
    <property type="project" value="TreeGrafter"/>
</dbReference>
<dbReference type="EMBL" id="JACTNZ010000009">
    <property type="protein sequence ID" value="KAG5531369.1"/>
    <property type="molecule type" value="Genomic_DNA"/>
</dbReference>
<evidence type="ECO:0000313" key="2">
    <source>
        <dbReference type="Proteomes" id="UP000823749"/>
    </source>
</evidence>
<dbReference type="PANTHER" id="PTHR23274">
    <property type="entry name" value="DNA HELICASE-RELATED"/>
    <property type="match status" value="1"/>
</dbReference>
<evidence type="ECO:0008006" key="3">
    <source>
        <dbReference type="Google" id="ProtNLM"/>
    </source>
</evidence>
<dbReference type="FunFam" id="3.40.50.300:FF:002884">
    <property type="entry name" value="ATP-dependent DNA helicase"/>
    <property type="match status" value="1"/>
</dbReference>
<dbReference type="InterPro" id="IPR027417">
    <property type="entry name" value="P-loop_NTPase"/>
</dbReference>
<dbReference type="CDD" id="cd18809">
    <property type="entry name" value="SF1_C_RecD"/>
    <property type="match status" value="1"/>
</dbReference>
<keyword evidence="2" id="KW-1185">Reference proteome</keyword>
<gene>
    <name evidence="1" type="ORF">RHGRI_026103</name>
</gene>
<dbReference type="PANTHER" id="PTHR23274:SF48">
    <property type="entry name" value="ATP-DEPENDENT DNA HELICASE"/>
    <property type="match status" value="1"/>
</dbReference>
<evidence type="ECO:0000313" key="1">
    <source>
        <dbReference type="EMBL" id="KAG5531369.1"/>
    </source>
</evidence>
<name>A0AAV6IV30_9ERIC</name>
<reference evidence="1" key="1">
    <citation type="submission" date="2020-08" db="EMBL/GenBank/DDBJ databases">
        <title>Plant Genome Project.</title>
        <authorList>
            <person name="Zhang R.-G."/>
        </authorList>
    </citation>
    <scope>NUCLEOTIDE SEQUENCE</scope>
    <source>
        <strain evidence="1">WSP0</strain>
        <tissue evidence="1">Leaf</tissue>
    </source>
</reference>
<dbReference type="Proteomes" id="UP000823749">
    <property type="component" value="Chromosome 9"/>
</dbReference>
<dbReference type="GO" id="GO:0006260">
    <property type="term" value="P:DNA replication"/>
    <property type="evidence" value="ECO:0007669"/>
    <property type="project" value="TreeGrafter"/>
</dbReference>
<comment type="caution">
    <text evidence="1">The sequence shown here is derived from an EMBL/GenBank/DDBJ whole genome shotgun (WGS) entry which is preliminary data.</text>
</comment>
<sequence>MRSVNDREFSDFLLRVGDGNEPTINDEMMKVPASMVIPWENDKSIDKLIEEVFPDIESCAADSEYMVDREILTGAFKGTRTFLHRIPLKSPENMKLPFEMTRRQFPIRLSFALTIDKAQGQMIPHVGIYLPEDVFSHSQLYVALSRGTS</sequence>